<name>A0A174VVH4_9CLOT</name>
<comment type="similarity">
    <text evidence="2 8">Belongs to the glycosyl hydrolase 32 family.</text>
</comment>
<dbReference type="Proteomes" id="UP000092714">
    <property type="component" value="Unassembled WGS sequence"/>
</dbReference>
<evidence type="ECO:0000256" key="3">
    <source>
        <dbReference type="ARBA" id="ARBA00012758"/>
    </source>
</evidence>
<dbReference type="EMBL" id="MAPZ01000019">
    <property type="protein sequence ID" value="OBY10458.1"/>
    <property type="molecule type" value="Genomic_DNA"/>
</dbReference>
<dbReference type="GO" id="GO:0004564">
    <property type="term" value="F:beta-fructofuranosidase activity"/>
    <property type="evidence" value="ECO:0007669"/>
    <property type="project" value="UniProtKB-EC"/>
</dbReference>
<protein>
    <recommendedName>
        <fullName evidence="4 8">Sucrose-6-phosphate hydrolase</fullName>
        <ecNumber evidence="3 8">3.2.1.26</ecNumber>
    </recommendedName>
    <alternativeName>
        <fullName evidence="7 9">Invertase</fullName>
    </alternativeName>
</protein>
<evidence type="ECO:0000256" key="8">
    <source>
        <dbReference type="RuleBase" id="RU362110"/>
    </source>
</evidence>
<comment type="caution">
    <text evidence="12">The sequence shown here is derived from an EMBL/GenBank/DDBJ whole genome shotgun (WGS) entry which is preliminary data.</text>
</comment>
<evidence type="ECO:0000256" key="1">
    <source>
        <dbReference type="ARBA" id="ARBA00004914"/>
    </source>
</evidence>
<dbReference type="InterPro" id="IPR006232">
    <property type="entry name" value="Suc6P_hydrolase"/>
</dbReference>
<dbReference type="Gene3D" id="2.60.120.560">
    <property type="entry name" value="Exo-inulinase, domain 1"/>
    <property type="match status" value="1"/>
</dbReference>
<dbReference type="InterPro" id="IPR013320">
    <property type="entry name" value="ConA-like_dom_sf"/>
</dbReference>
<feature type="domain" description="Glycosyl hydrolase family 32 C-terminal" evidence="11">
    <location>
        <begin position="333"/>
        <end position="478"/>
    </location>
</feature>
<dbReference type="NCBIfam" id="TIGR01322">
    <property type="entry name" value="scrB_fam"/>
    <property type="match status" value="1"/>
</dbReference>
<dbReference type="RefSeq" id="WP_055184539.1">
    <property type="nucleotide sequence ID" value="NZ_CABHIH010000002.1"/>
</dbReference>
<proteinExistence type="inferred from homology"/>
<keyword evidence="5 8" id="KW-0378">Hydrolase</keyword>
<dbReference type="GO" id="GO:0005985">
    <property type="term" value="P:sucrose metabolic process"/>
    <property type="evidence" value="ECO:0007669"/>
    <property type="project" value="UniProtKB-UniPathway"/>
</dbReference>
<dbReference type="UniPathway" id="UPA00238"/>
<keyword evidence="9" id="KW-0963">Cytoplasm</keyword>
<dbReference type="Pfam" id="PF08244">
    <property type="entry name" value="Glyco_hydro_32C"/>
    <property type="match status" value="1"/>
</dbReference>
<dbReference type="InterPro" id="IPR013189">
    <property type="entry name" value="Glyco_hydro_32_C"/>
</dbReference>
<reference evidence="12 13" key="1">
    <citation type="submission" date="2016-06" db="EMBL/GenBank/DDBJ databases">
        <authorList>
            <person name="Kjaerup R.B."/>
            <person name="Dalgaard T.S."/>
            <person name="Juul-Madsen H.R."/>
        </authorList>
    </citation>
    <scope>NUCLEOTIDE SEQUENCE [LARGE SCALE GENOMIC DNA]</scope>
    <source>
        <strain evidence="12 13">373-A1</strain>
    </source>
</reference>
<dbReference type="InterPro" id="IPR023296">
    <property type="entry name" value="Glyco_hydro_beta-prop_sf"/>
</dbReference>
<dbReference type="Gene3D" id="2.115.10.20">
    <property type="entry name" value="Glycosyl hydrolase domain, family 43"/>
    <property type="match status" value="1"/>
</dbReference>
<evidence type="ECO:0000256" key="9">
    <source>
        <dbReference type="RuleBase" id="RU365015"/>
    </source>
</evidence>
<dbReference type="SUPFAM" id="SSF49899">
    <property type="entry name" value="Concanavalin A-like lectins/glucanases"/>
    <property type="match status" value="1"/>
</dbReference>
<dbReference type="InterPro" id="IPR051214">
    <property type="entry name" value="GH32_Enzymes"/>
</dbReference>
<dbReference type="InterPro" id="IPR001362">
    <property type="entry name" value="Glyco_hydro_32"/>
</dbReference>
<comment type="function">
    <text evidence="9">Enables the bacterium to metabolize sucrose as a sole carbon source.</text>
</comment>
<evidence type="ECO:0000256" key="4">
    <source>
        <dbReference type="ARBA" id="ARBA00019623"/>
    </source>
</evidence>
<organism evidence="12 13">
    <name type="scientific">Clostridium paraputrificum</name>
    <dbReference type="NCBI Taxonomy" id="29363"/>
    <lineage>
        <taxon>Bacteria</taxon>
        <taxon>Bacillati</taxon>
        <taxon>Bacillota</taxon>
        <taxon>Clostridia</taxon>
        <taxon>Eubacteriales</taxon>
        <taxon>Clostridiaceae</taxon>
        <taxon>Clostridium</taxon>
    </lineage>
</organism>
<dbReference type="AlphaFoldDB" id="A0A174VVH4"/>
<evidence type="ECO:0000256" key="5">
    <source>
        <dbReference type="ARBA" id="ARBA00022801"/>
    </source>
</evidence>
<dbReference type="InterPro" id="IPR013148">
    <property type="entry name" value="Glyco_hydro_32_N"/>
</dbReference>
<comment type="catalytic activity">
    <reaction evidence="8">
        <text>Hydrolysis of terminal non-reducing beta-D-fructofuranoside residues in beta-D-fructofuranosides.</text>
        <dbReference type="EC" id="3.2.1.26"/>
    </reaction>
</comment>
<keyword evidence="9" id="KW-0119">Carbohydrate metabolism</keyword>
<keyword evidence="6 8" id="KW-0326">Glycosidase</keyword>
<evidence type="ECO:0000256" key="6">
    <source>
        <dbReference type="ARBA" id="ARBA00023295"/>
    </source>
</evidence>
<evidence type="ECO:0000313" key="12">
    <source>
        <dbReference type="EMBL" id="OBY10458.1"/>
    </source>
</evidence>
<dbReference type="Pfam" id="PF00251">
    <property type="entry name" value="Glyco_hydro_32N"/>
    <property type="match status" value="1"/>
</dbReference>
<dbReference type="SUPFAM" id="SSF75005">
    <property type="entry name" value="Arabinanase/levansucrase/invertase"/>
    <property type="match status" value="1"/>
</dbReference>
<comment type="pathway">
    <text evidence="1 9">Glycan biosynthesis; sucrose metabolism.</text>
</comment>
<dbReference type="eggNOG" id="COG1621">
    <property type="taxonomic scope" value="Bacteria"/>
</dbReference>
<evidence type="ECO:0000259" key="10">
    <source>
        <dbReference type="Pfam" id="PF00251"/>
    </source>
</evidence>
<evidence type="ECO:0000256" key="2">
    <source>
        <dbReference type="ARBA" id="ARBA00009902"/>
    </source>
</evidence>
<dbReference type="PANTHER" id="PTHR43101:SF1">
    <property type="entry name" value="BETA-FRUCTOSIDASE"/>
    <property type="match status" value="1"/>
</dbReference>
<sequence>MKGLEDITLNAAKFYKRKRRNNWRLNYHLEAPFGLVNDPNGLAQYKGKYYIFFQWNPFRCEHKFKHWGLFTTEDFINYSYPKAVLAPTNRYDKNGVYSGSGYAMEDRLELLYTGNVKNKYGKREAYQCRAICDEYGNVEKKGIVVGKIPKGYTAYFRDPNIFERNGKYYFMIGAQTKDLKGRALLYSSENFEKWNYEGEIKTSYDNFGYIWECPALLNIEGKDVLIFSPQGLEREEFRYQNIYQAGYIVGELNFDTLEFKHGEFKELDFGTDFYAPQSFKDEKGRVIMFGWMGLPEEEQYHPTVNKGWVHCLTMPRELKLINGKLIQKPLIEMKELRKDKIESLEKVEIVSWKSDNVMENSYELVLDVEKYESSLFEIKLALGEIEYASLKIDFTKNYGVFDNSAMAKGLKSFRKFKLNNLKDKIKVHMFMDKSAVEIFLNDGETVVSSRIYPKEGSNGLEIISYEGKLKIDKLDIWSLGGFKFNE</sequence>
<dbReference type="SMART" id="SM00640">
    <property type="entry name" value="Glyco_32"/>
    <property type="match status" value="1"/>
</dbReference>
<dbReference type="EC" id="3.2.1.26" evidence="3 8"/>
<dbReference type="CDD" id="cd18623">
    <property type="entry name" value="GH32_ScrB-like"/>
    <property type="match status" value="1"/>
</dbReference>
<accession>A0A174VVH4</accession>
<dbReference type="GO" id="GO:0005737">
    <property type="term" value="C:cytoplasm"/>
    <property type="evidence" value="ECO:0007669"/>
    <property type="project" value="UniProtKB-SubCell"/>
</dbReference>
<dbReference type="OrthoDB" id="9759709at2"/>
<evidence type="ECO:0000313" key="13">
    <source>
        <dbReference type="Proteomes" id="UP000092714"/>
    </source>
</evidence>
<evidence type="ECO:0000259" key="11">
    <source>
        <dbReference type="Pfam" id="PF08244"/>
    </source>
</evidence>
<dbReference type="PANTHER" id="PTHR43101">
    <property type="entry name" value="BETA-FRUCTOSIDASE"/>
    <property type="match status" value="1"/>
</dbReference>
<comment type="subcellular location">
    <subcellularLocation>
        <location evidence="9">Cytoplasm</location>
    </subcellularLocation>
</comment>
<gene>
    <name evidence="12" type="ORF">CP373A1_08040</name>
</gene>
<evidence type="ECO:0000256" key="7">
    <source>
        <dbReference type="ARBA" id="ARBA00033367"/>
    </source>
</evidence>
<feature type="domain" description="Glycosyl hydrolase family 32 N-terminal" evidence="10">
    <location>
        <begin position="28"/>
        <end position="329"/>
    </location>
</feature>
<keyword evidence="13" id="KW-1185">Reference proteome</keyword>